<protein>
    <submittedName>
        <fullName evidence="1">Uncharacterized protein</fullName>
    </submittedName>
</protein>
<organism evidence="1 2">
    <name type="scientific">Cryphonectria parasitica (strain ATCC 38755 / EP155)</name>
    <dbReference type="NCBI Taxonomy" id="660469"/>
    <lineage>
        <taxon>Eukaryota</taxon>
        <taxon>Fungi</taxon>
        <taxon>Dikarya</taxon>
        <taxon>Ascomycota</taxon>
        <taxon>Pezizomycotina</taxon>
        <taxon>Sordariomycetes</taxon>
        <taxon>Sordariomycetidae</taxon>
        <taxon>Diaporthales</taxon>
        <taxon>Cryphonectriaceae</taxon>
        <taxon>Cryphonectria-Endothia species complex</taxon>
        <taxon>Cryphonectria</taxon>
    </lineage>
</organism>
<dbReference type="GeneID" id="63842558"/>
<dbReference type="Proteomes" id="UP000803844">
    <property type="component" value="Unassembled WGS sequence"/>
</dbReference>
<reference evidence="1" key="1">
    <citation type="journal article" date="2020" name="Phytopathology">
        <title>Genome sequence of the chestnut blight fungus Cryphonectria parasitica EP155: A fundamental resource for an archetypical invasive plant pathogen.</title>
        <authorList>
            <person name="Crouch J.A."/>
            <person name="Dawe A."/>
            <person name="Aerts A."/>
            <person name="Barry K."/>
            <person name="Churchill A.C.L."/>
            <person name="Grimwood J."/>
            <person name="Hillman B."/>
            <person name="Milgroom M.G."/>
            <person name="Pangilinan J."/>
            <person name="Smith M."/>
            <person name="Salamov A."/>
            <person name="Schmutz J."/>
            <person name="Yadav J."/>
            <person name="Grigoriev I.V."/>
            <person name="Nuss D."/>
        </authorList>
    </citation>
    <scope>NUCLEOTIDE SEQUENCE</scope>
    <source>
        <strain evidence="1">EP155</strain>
    </source>
</reference>
<name>A0A9P4Y8F4_CRYP1</name>
<keyword evidence="2" id="KW-1185">Reference proteome</keyword>
<accession>A0A9P4Y8F4</accession>
<evidence type="ECO:0000313" key="1">
    <source>
        <dbReference type="EMBL" id="KAF3768370.1"/>
    </source>
</evidence>
<sequence>MAPSGIPEFPRIGWTRVKIVISSFICDVVGAVAVKTRMITPLPVAAATLTPAFRTNSRIFFALLFSASYPRFPRFRILANVLPSTVAGRMLGKASVSRPCPSVSTHYGVYGSYHLLKSPSPFRIPFRDKCRC</sequence>
<dbReference type="AlphaFoldDB" id="A0A9P4Y8F4"/>
<comment type="caution">
    <text evidence="1">The sequence shown here is derived from an EMBL/GenBank/DDBJ whole genome shotgun (WGS) entry which is preliminary data.</text>
</comment>
<evidence type="ECO:0000313" key="2">
    <source>
        <dbReference type="Proteomes" id="UP000803844"/>
    </source>
</evidence>
<dbReference type="RefSeq" id="XP_040779331.1">
    <property type="nucleotide sequence ID" value="XM_040925429.1"/>
</dbReference>
<gene>
    <name evidence="1" type="ORF">M406DRAFT_71408</name>
</gene>
<dbReference type="EMBL" id="MU032345">
    <property type="protein sequence ID" value="KAF3768370.1"/>
    <property type="molecule type" value="Genomic_DNA"/>
</dbReference>
<proteinExistence type="predicted"/>